<evidence type="ECO:0000313" key="2">
    <source>
        <dbReference type="Proteomes" id="UP000306585"/>
    </source>
</evidence>
<gene>
    <name evidence="1" type="ORF">FEF65_09520</name>
</gene>
<dbReference type="InterPro" id="IPR026350">
    <property type="entry name" value="GxxExxY"/>
</dbReference>
<organism evidence="1 2">
    <name type="scientific">Mariprofundus erugo</name>
    <dbReference type="NCBI Taxonomy" id="2528639"/>
    <lineage>
        <taxon>Bacteria</taxon>
        <taxon>Pseudomonadati</taxon>
        <taxon>Pseudomonadota</taxon>
        <taxon>Candidatius Mariprofundia</taxon>
        <taxon>Mariprofundales</taxon>
        <taxon>Mariprofundaceae</taxon>
        <taxon>Mariprofundus</taxon>
    </lineage>
</organism>
<proteinExistence type="predicted"/>
<protein>
    <submittedName>
        <fullName evidence="1">GxxExxY protein</fullName>
    </submittedName>
</protein>
<keyword evidence="2" id="KW-1185">Reference proteome</keyword>
<sequence>MLKYEDESFQIRGAIFEVYREMGCGFLEAVYQECMERELYAQGIPFHAQADLHLSYKGELLNQIYRPDFICFGQIIIEIKAVKELCNEHRAQVYNYLRATGFELGMLANFGHHPKVEIERIIL</sequence>
<dbReference type="EMBL" id="VBRY01000008">
    <property type="protein sequence ID" value="TLS66749.1"/>
    <property type="molecule type" value="Genomic_DNA"/>
</dbReference>
<accession>A0A5R9GPA6</accession>
<dbReference type="NCBIfam" id="TIGR04256">
    <property type="entry name" value="GxxExxY"/>
    <property type="match status" value="1"/>
</dbReference>
<evidence type="ECO:0000313" key="1">
    <source>
        <dbReference type="EMBL" id="TLS66749.1"/>
    </source>
</evidence>
<dbReference type="RefSeq" id="WP_138239578.1">
    <property type="nucleotide sequence ID" value="NZ_VBRY01000008.1"/>
</dbReference>
<name>A0A5R9GPA6_9PROT</name>
<dbReference type="AlphaFoldDB" id="A0A5R9GPA6"/>
<dbReference type="Pfam" id="PF13366">
    <property type="entry name" value="PDDEXK_3"/>
    <property type="match status" value="1"/>
</dbReference>
<dbReference type="Proteomes" id="UP000306585">
    <property type="component" value="Unassembled WGS sequence"/>
</dbReference>
<reference evidence="1 2" key="1">
    <citation type="journal article" date="2019" name="Appl. Environ. Microbiol.">
        <title>Environmental Evidence and Genomic Insight of Iron-oxidizing Bacteria Preference Towards More Corrosion Resistant Stainless Steel at Higher Salinities.</title>
        <authorList>
            <person name="Garrison C.E."/>
            <person name="Price K.A."/>
            <person name="Field E.K."/>
        </authorList>
    </citation>
    <scope>NUCLEOTIDE SEQUENCE [LARGE SCALE GENOMIC DNA]</scope>
    <source>
        <strain evidence="1 2">P3</strain>
    </source>
</reference>
<comment type="caution">
    <text evidence="1">The sequence shown here is derived from an EMBL/GenBank/DDBJ whole genome shotgun (WGS) entry which is preliminary data.</text>
</comment>